<keyword evidence="1" id="KW-0614">Plasmid</keyword>
<reference evidence="1 2" key="1">
    <citation type="journal article" date="2008" name="Proc. Natl. Acad. Sci. U.S.A.">
        <title>Niche adaptation and genome expansion in the chlorophyll d-producing cyanobacterium Acaryochloris marina.</title>
        <authorList>
            <person name="Swingley W.D."/>
            <person name="Chen M."/>
            <person name="Cheung P.C."/>
            <person name="Conrad A.L."/>
            <person name="Dejesa L.C."/>
            <person name="Hao J."/>
            <person name="Honchak B.M."/>
            <person name="Karbach L.E."/>
            <person name="Kurdoglu A."/>
            <person name="Lahiri S."/>
            <person name="Mastrian S.D."/>
            <person name="Miyashita H."/>
            <person name="Page L."/>
            <person name="Ramakrishna P."/>
            <person name="Satoh S."/>
            <person name="Sattley W.M."/>
            <person name="Shimada Y."/>
            <person name="Taylor H.L."/>
            <person name="Tomo T."/>
            <person name="Tsuchiya T."/>
            <person name="Wang Z.T."/>
            <person name="Raymond J."/>
            <person name="Mimuro M."/>
            <person name="Blankenship R.E."/>
            <person name="Touchman J.W."/>
        </authorList>
    </citation>
    <scope>NUCLEOTIDE SEQUENCE [LARGE SCALE GENOMIC DNA]</scope>
    <source>
        <strain evidence="2">MBIC 11017</strain>
        <plasmid evidence="2">Plasmid pREB5</plasmid>
    </source>
</reference>
<sequence length="188" mass="21084">MSRTISLIRHGKPTITPQGWIGGHELPQVINRIQSAKIASDSFPTGDVQVLVQSAKLVFTSDIPRSMHSAQILEPTIPPVSDPIFREVDFWLECPINIRLPFHIWLFLDRLLLSLGCSSHAQSQAHIKKRVKKAAELLEQQSYEASSVVLVGHGITNLFIARELKKRGWCGPRIPKMEHWGCTSYSLG</sequence>
<organism evidence="1 2">
    <name type="scientific">Acaryochloris marina (strain MBIC 11017)</name>
    <dbReference type="NCBI Taxonomy" id="329726"/>
    <lineage>
        <taxon>Bacteria</taxon>
        <taxon>Bacillati</taxon>
        <taxon>Cyanobacteriota</taxon>
        <taxon>Cyanophyceae</taxon>
        <taxon>Acaryochloridales</taxon>
        <taxon>Acaryochloridaceae</taxon>
        <taxon>Acaryochloris</taxon>
    </lineage>
</organism>
<gene>
    <name evidence="1" type="ordered locus">AM1_E0177</name>
</gene>
<evidence type="ECO:0008006" key="3">
    <source>
        <dbReference type="Google" id="ProtNLM"/>
    </source>
</evidence>
<dbReference type="Gene3D" id="3.40.50.1240">
    <property type="entry name" value="Phosphoglycerate mutase-like"/>
    <property type="match status" value="1"/>
</dbReference>
<dbReference type="AlphaFoldDB" id="A8ZPL0"/>
<geneLocation type="plasmid" evidence="1 2">
    <name>pREB5</name>
</geneLocation>
<dbReference type="EMBL" id="CP000842">
    <property type="protein sequence ID" value="ABW32946.1"/>
    <property type="molecule type" value="Genomic_DNA"/>
</dbReference>
<dbReference type="InterPro" id="IPR029033">
    <property type="entry name" value="His_PPase_superfam"/>
</dbReference>
<protein>
    <recommendedName>
        <fullName evidence="3">Phosphoglycerate mutase</fullName>
    </recommendedName>
</protein>
<accession>A8ZPL0</accession>
<proteinExistence type="predicted"/>
<evidence type="ECO:0000313" key="1">
    <source>
        <dbReference type="EMBL" id="ABW32946.1"/>
    </source>
</evidence>
<dbReference type="OrthoDB" id="1680942at2"/>
<dbReference type="Proteomes" id="UP000000268">
    <property type="component" value="Plasmid pREB5"/>
</dbReference>
<dbReference type="SUPFAM" id="SSF53254">
    <property type="entry name" value="Phosphoglycerate mutase-like"/>
    <property type="match status" value="1"/>
</dbReference>
<name>A8ZPL0_ACAM1</name>
<keyword evidence="2" id="KW-1185">Reference proteome</keyword>
<dbReference type="RefSeq" id="WP_012167912.1">
    <property type="nucleotide sequence ID" value="NC_009930.1"/>
</dbReference>
<evidence type="ECO:0000313" key="2">
    <source>
        <dbReference type="Proteomes" id="UP000000268"/>
    </source>
</evidence>
<dbReference type="HOGENOM" id="CLU_109730_0_0_3"/>
<dbReference type="KEGG" id="amr:AM1_E0177"/>